<sequence length="531" mass="61248">MSFRERSTSPTPSLEEAPCTPQGSSVSTSASTNEINNEPNDKTDNGANNKHFQTISRKKRQATKKKKPSTSATPALTSQRSNASYTHHFFECDKTDNQIQYCKICVKECEGTHKQPYPYTKSNGSTGHLTYHLRDKHNITASNYKEHLDSSQEVTFFRLPKQAQRLRETQIKAVSTSSQGINSDNESINPLEVLTDSKTRWNLAYLAWKRISELHPIMRSLAASLQLKPDTMSKKDGEKLDQLCLTSVEKKYFSISGILFMLILVVIFLFIHYYLFILRFVDEMINLLKPFKEITRHFSGSKYPTINLIYPYVRMLKNKYAPVDERGEYVEDWLALIYGPSLESSDDNTYISSSDEDSIPSGGNRKQWQYAHRSRYSQGQGRKRRKRREHKTKELDDTNTIRYLPPTNCEGLLEKLRAAIYLSLDELWGIPDEVGLKASMLDPRVLKLLPFATNDERKNTETQLRAELAELEAQFNQNNDNDEISTMIIVIDYLFTDESKKSLDEYEKDELEEVQKDLHTLTNLDWVLEII</sequence>
<reference evidence="4 5" key="1">
    <citation type="submission" date="2018-06" db="EMBL/GenBank/DDBJ databases">
        <title>Comparative genomics reveals the genomic features of Rhizophagus irregularis, R. cerebriforme, R. diaphanum and Gigaspora rosea, and their symbiotic lifestyle signature.</title>
        <authorList>
            <person name="Morin E."/>
            <person name="San Clemente H."/>
            <person name="Chen E.C.H."/>
            <person name="De La Providencia I."/>
            <person name="Hainaut M."/>
            <person name="Kuo A."/>
            <person name="Kohler A."/>
            <person name="Murat C."/>
            <person name="Tang N."/>
            <person name="Roy S."/>
            <person name="Loubradou J."/>
            <person name="Henrissat B."/>
            <person name="Grigoriev I.V."/>
            <person name="Corradi N."/>
            <person name="Roux C."/>
            <person name="Martin F.M."/>
        </authorList>
    </citation>
    <scope>NUCLEOTIDE SEQUENCE [LARGE SCALE GENOMIC DNA]</scope>
    <source>
        <strain evidence="4 5">DAOM 194757</strain>
    </source>
</reference>
<evidence type="ECO:0000313" key="4">
    <source>
        <dbReference type="EMBL" id="RIB24779.1"/>
    </source>
</evidence>
<evidence type="ECO:0000313" key="5">
    <source>
        <dbReference type="Proteomes" id="UP000266673"/>
    </source>
</evidence>
<feature type="region of interest" description="Disordered" evidence="2">
    <location>
        <begin position="1"/>
        <end position="80"/>
    </location>
</feature>
<dbReference type="SUPFAM" id="SSF53098">
    <property type="entry name" value="Ribonuclease H-like"/>
    <property type="match status" value="1"/>
</dbReference>
<feature type="compositionally biased region" description="Polar residues" evidence="2">
    <location>
        <begin position="21"/>
        <end position="38"/>
    </location>
</feature>
<evidence type="ECO:0000256" key="1">
    <source>
        <dbReference type="SAM" id="Coils"/>
    </source>
</evidence>
<protein>
    <recommendedName>
        <fullName evidence="6">BED-type domain-containing protein</fullName>
    </recommendedName>
</protein>
<evidence type="ECO:0008006" key="6">
    <source>
        <dbReference type="Google" id="ProtNLM"/>
    </source>
</evidence>
<organism evidence="4 5">
    <name type="scientific">Gigaspora rosea</name>
    <dbReference type="NCBI Taxonomy" id="44941"/>
    <lineage>
        <taxon>Eukaryota</taxon>
        <taxon>Fungi</taxon>
        <taxon>Fungi incertae sedis</taxon>
        <taxon>Mucoromycota</taxon>
        <taxon>Glomeromycotina</taxon>
        <taxon>Glomeromycetes</taxon>
        <taxon>Diversisporales</taxon>
        <taxon>Gigasporaceae</taxon>
        <taxon>Gigaspora</taxon>
    </lineage>
</organism>
<keyword evidence="5" id="KW-1185">Reference proteome</keyword>
<dbReference type="AlphaFoldDB" id="A0A397VUW8"/>
<proteinExistence type="predicted"/>
<dbReference type="Proteomes" id="UP000266673">
    <property type="component" value="Unassembled WGS sequence"/>
</dbReference>
<feature type="compositionally biased region" description="Polar residues" evidence="2">
    <location>
        <begin position="45"/>
        <end position="55"/>
    </location>
</feature>
<evidence type="ECO:0000256" key="3">
    <source>
        <dbReference type="SAM" id="Phobius"/>
    </source>
</evidence>
<keyword evidence="3" id="KW-1133">Transmembrane helix</keyword>
<feature type="transmembrane region" description="Helical" evidence="3">
    <location>
        <begin position="252"/>
        <end position="276"/>
    </location>
</feature>
<accession>A0A397VUW8</accession>
<feature type="region of interest" description="Disordered" evidence="2">
    <location>
        <begin position="345"/>
        <end position="397"/>
    </location>
</feature>
<evidence type="ECO:0000256" key="2">
    <source>
        <dbReference type="SAM" id="MobiDB-lite"/>
    </source>
</evidence>
<feature type="compositionally biased region" description="Basic residues" evidence="2">
    <location>
        <begin position="56"/>
        <end position="68"/>
    </location>
</feature>
<name>A0A397VUW8_9GLOM</name>
<comment type="caution">
    <text evidence="4">The sequence shown here is derived from an EMBL/GenBank/DDBJ whole genome shotgun (WGS) entry which is preliminary data.</text>
</comment>
<feature type="compositionally biased region" description="Basic residues" evidence="2">
    <location>
        <begin position="381"/>
        <end position="390"/>
    </location>
</feature>
<dbReference type="EMBL" id="QKWP01000201">
    <property type="protein sequence ID" value="RIB24779.1"/>
    <property type="molecule type" value="Genomic_DNA"/>
</dbReference>
<keyword evidence="1" id="KW-0175">Coiled coil</keyword>
<feature type="coiled-coil region" evidence="1">
    <location>
        <begin position="454"/>
        <end position="481"/>
    </location>
</feature>
<keyword evidence="3" id="KW-0812">Transmembrane</keyword>
<keyword evidence="3" id="KW-0472">Membrane</keyword>
<dbReference type="InterPro" id="IPR012337">
    <property type="entry name" value="RNaseH-like_sf"/>
</dbReference>
<gene>
    <name evidence="4" type="ORF">C2G38_2139097</name>
</gene>
<dbReference type="OrthoDB" id="2447337at2759"/>